<dbReference type="PROSITE" id="PS51831">
    <property type="entry name" value="HD"/>
    <property type="match status" value="1"/>
</dbReference>
<dbReference type="SUPFAM" id="SSF109604">
    <property type="entry name" value="HD-domain/PDEase-like"/>
    <property type="match status" value="1"/>
</dbReference>
<dbReference type="InterPro" id="IPR006674">
    <property type="entry name" value="HD_domain"/>
</dbReference>
<evidence type="ECO:0000313" key="2">
    <source>
        <dbReference type="EMBL" id="REK71587.1"/>
    </source>
</evidence>
<name>A0A371P6L4_9BACL</name>
<dbReference type="PANTHER" id="PTHR11373:SF41">
    <property type="entry name" value="METAL-DEPENDENT PHOSPHOHYDROLASE"/>
    <property type="match status" value="1"/>
</dbReference>
<dbReference type="OrthoDB" id="9814017at2"/>
<keyword evidence="3" id="KW-1185">Reference proteome</keyword>
<dbReference type="InterPro" id="IPR050135">
    <property type="entry name" value="dGTPase-like"/>
</dbReference>
<reference evidence="2 3" key="1">
    <citation type="submission" date="2018-08" db="EMBL/GenBank/DDBJ databases">
        <title>Paenibacillus sp. M4BSY-1, whole genome shotgun sequence.</title>
        <authorList>
            <person name="Tuo L."/>
        </authorList>
    </citation>
    <scope>NUCLEOTIDE SEQUENCE [LARGE SCALE GENOMIC DNA]</scope>
    <source>
        <strain evidence="2 3">M4BSY-1</strain>
    </source>
</reference>
<proteinExistence type="predicted"/>
<accession>A0A371P6L4</accession>
<dbReference type="GO" id="GO:0006203">
    <property type="term" value="P:dGTP catabolic process"/>
    <property type="evidence" value="ECO:0007669"/>
    <property type="project" value="TreeGrafter"/>
</dbReference>
<dbReference type="InterPro" id="IPR003607">
    <property type="entry name" value="HD/PDEase_dom"/>
</dbReference>
<feature type="domain" description="HD" evidence="1">
    <location>
        <begin position="49"/>
        <end position="151"/>
    </location>
</feature>
<dbReference type="FunFam" id="1.10.3210.10:FF:000026">
    <property type="entry name" value="Metal-dependent phosphohydrolase"/>
    <property type="match status" value="1"/>
</dbReference>
<dbReference type="Gene3D" id="1.10.3210.10">
    <property type="entry name" value="Hypothetical protein af1432"/>
    <property type="match status" value="1"/>
</dbReference>
<gene>
    <name evidence="2" type="ORF">DX130_21605</name>
</gene>
<protein>
    <submittedName>
        <fullName evidence="2">HD domain-containing protein</fullName>
    </submittedName>
</protein>
<sequence>MHIKDELYGEYEIDGVLEQLIMSKPVQRLKGIHQGGAGYLVNGSWNVTRYEHSIGVMLLIRKLGGSIEEQIAGLLHDVSHTAFSHVVDFALGHHDENYHEEIYSSIVLNSEIPDILRANGYSWDDVLGDDSKWTLLERPAPELCADRVDYTLRDMYRYNYLTHAEVLQFLEEDLLAVNGRMVLRNVQAAKWFVRAYNMEVLDFFMHPLNVYAYDKLAKALREAINLGLIVLPDLMLRDEEVWGMLQATDHPVISQLVRELHTGVQVEENMDQYDIYMKYKERLVDPPVLVGDHIVAASDLTEEVGRMKVRAREKFARGVYVRIMSDK</sequence>
<dbReference type="AlphaFoldDB" id="A0A371P6L4"/>
<dbReference type="Pfam" id="PF01966">
    <property type="entry name" value="HD"/>
    <property type="match status" value="1"/>
</dbReference>
<dbReference type="PANTHER" id="PTHR11373">
    <property type="entry name" value="DEOXYNUCLEOSIDE TRIPHOSPHATE TRIPHOSPHOHYDROLASE"/>
    <property type="match status" value="1"/>
</dbReference>
<dbReference type="EMBL" id="QUBQ01000005">
    <property type="protein sequence ID" value="REK71587.1"/>
    <property type="molecule type" value="Genomic_DNA"/>
</dbReference>
<comment type="caution">
    <text evidence="2">The sequence shown here is derived from an EMBL/GenBank/DDBJ whole genome shotgun (WGS) entry which is preliminary data.</text>
</comment>
<evidence type="ECO:0000259" key="1">
    <source>
        <dbReference type="PROSITE" id="PS51831"/>
    </source>
</evidence>
<dbReference type="GO" id="GO:0008832">
    <property type="term" value="F:dGTPase activity"/>
    <property type="evidence" value="ECO:0007669"/>
    <property type="project" value="TreeGrafter"/>
</dbReference>
<evidence type="ECO:0000313" key="3">
    <source>
        <dbReference type="Proteomes" id="UP000261905"/>
    </source>
</evidence>
<dbReference type="RefSeq" id="WP_116048893.1">
    <property type="nucleotide sequence ID" value="NZ_QUBQ01000005.1"/>
</dbReference>
<dbReference type="SMART" id="SM00471">
    <property type="entry name" value="HDc"/>
    <property type="match status" value="1"/>
</dbReference>
<dbReference type="Proteomes" id="UP000261905">
    <property type="component" value="Unassembled WGS sequence"/>
</dbReference>
<dbReference type="CDD" id="cd00077">
    <property type="entry name" value="HDc"/>
    <property type="match status" value="1"/>
</dbReference>
<organism evidence="2 3">
    <name type="scientific">Paenibacillus paeoniae</name>
    <dbReference type="NCBI Taxonomy" id="2292705"/>
    <lineage>
        <taxon>Bacteria</taxon>
        <taxon>Bacillati</taxon>
        <taxon>Bacillota</taxon>
        <taxon>Bacilli</taxon>
        <taxon>Bacillales</taxon>
        <taxon>Paenibacillaceae</taxon>
        <taxon>Paenibacillus</taxon>
    </lineage>
</organism>